<feature type="non-terminal residue" evidence="1">
    <location>
        <position position="308"/>
    </location>
</feature>
<sequence>MAYRLNSDCLYKIFEYLDDDKPNLYSCLLVDHYWCNLSVRILWRNFWKFEYLTEDSFEEILNTLVACLSGRSQWLLYKNGIIISSKKPLFNYINFSEVPSTYEVYQFIHKGLKNKPITLLSIEDRNCLVINEIFKFLNLPNNLNFTCFGKLFLCAKCKSLTKFFEWCNNCKLNHFRLNYGEHPSGNNEIDGILKNNYCKSESSDELIEWIPYNKFENIKINDREISAIWSSGNTCCWNKWSYDWGRRKNSMVTLYNFEKLDDLFDTYGIELKYSMFDEEIYGISKDPISLKYILATQYNFEKLFLCAK</sequence>
<dbReference type="OrthoDB" id="550575at2759"/>
<comment type="caution">
    <text evidence="1">The sequence shown here is derived from an EMBL/GenBank/DDBJ whole genome shotgun (WGS) entry which is preliminary data.</text>
</comment>
<evidence type="ECO:0008006" key="3">
    <source>
        <dbReference type="Google" id="ProtNLM"/>
    </source>
</evidence>
<dbReference type="EMBL" id="QKYT01000090">
    <property type="protein sequence ID" value="RIA94077.1"/>
    <property type="molecule type" value="Genomic_DNA"/>
</dbReference>
<accession>A0A397TCP4</accession>
<name>A0A397TCP4_9GLOM</name>
<gene>
    <name evidence="1" type="ORF">C1645_818538</name>
</gene>
<protein>
    <recommendedName>
        <fullName evidence="3">F-box domain-containing protein</fullName>
    </recommendedName>
</protein>
<evidence type="ECO:0000313" key="2">
    <source>
        <dbReference type="Proteomes" id="UP000265703"/>
    </source>
</evidence>
<proteinExistence type="predicted"/>
<dbReference type="AlphaFoldDB" id="A0A397TCP4"/>
<organism evidence="1 2">
    <name type="scientific">Glomus cerebriforme</name>
    <dbReference type="NCBI Taxonomy" id="658196"/>
    <lineage>
        <taxon>Eukaryota</taxon>
        <taxon>Fungi</taxon>
        <taxon>Fungi incertae sedis</taxon>
        <taxon>Mucoromycota</taxon>
        <taxon>Glomeromycotina</taxon>
        <taxon>Glomeromycetes</taxon>
        <taxon>Glomerales</taxon>
        <taxon>Glomeraceae</taxon>
        <taxon>Glomus</taxon>
    </lineage>
</organism>
<keyword evidence="2" id="KW-1185">Reference proteome</keyword>
<dbReference type="Proteomes" id="UP000265703">
    <property type="component" value="Unassembled WGS sequence"/>
</dbReference>
<reference evidence="1 2" key="1">
    <citation type="submission" date="2018-06" db="EMBL/GenBank/DDBJ databases">
        <title>Comparative genomics reveals the genomic features of Rhizophagus irregularis, R. cerebriforme, R. diaphanum and Gigaspora rosea, and their symbiotic lifestyle signature.</title>
        <authorList>
            <person name="Morin E."/>
            <person name="San Clemente H."/>
            <person name="Chen E.C.H."/>
            <person name="De La Providencia I."/>
            <person name="Hainaut M."/>
            <person name="Kuo A."/>
            <person name="Kohler A."/>
            <person name="Murat C."/>
            <person name="Tang N."/>
            <person name="Roy S."/>
            <person name="Loubradou J."/>
            <person name="Henrissat B."/>
            <person name="Grigoriev I.V."/>
            <person name="Corradi N."/>
            <person name="Roux C."/>
            <person name="Martin F.M."/>
        </authorList>
    </citation>
    <scope>NUCLEOTIDE SEQUENCE [LARGE SCALE GENOMIC DNA]</scope>
    <source>
        <strain evidence="1 2">DAOM 227022</strain>
    </source>
</reference>
<evidence type="ECO:0000313" key="1">
    <source>
        <dbReference type="EMBL" id="RIA94077.1"/>
    </source>
</evidence>